<feature type="domain" description="Gingipain propeptide" evidence="4">
    <location>
        <begin position="40"/>
        <end position="210"/>
    </location>
</feature>
<evidence type="ECO:0000259" key="4">
    <source>
        <dbReference type="Pfam" id="PF08126"/>
    </source>
</evidence>
<dbReference type="Pfam" id="PF08126">
    <property type="entry name" value="Propeptide_C25"/>
    <property type="match status" value="1"/>
</dbReference>
<evidence type="ECO:0000259" key="3">
    <source>
        <dbReference type="Pfam" id="PF01364"/>
    </source>
</evidence>
<dbReference type="GO" id="GO:0006508">
    <property type="term" value="P:proteolysis"/>
    <property type="evidence" value="ECO:0007669"/>
    <property type="project" value="InterPro"/>
</dbReference>
<dbReference type="EMBL" id="QOQW01000012">
    <property type="protein sequence ID" value="RCK79570.1"/>
    <property type="molecule type" value="Genomic_DNA"/>
</dbReference>
<keyword evidence="1 2" id="KW-0732">Signal</keyword>
<evidence type="ECO:0000313" key="5">
    <source>
        <dbReference type="EMBL" id="RCK79570.1"/>
    </source>
</evidence>
<reference evidence="5 6" key="1">
    <citation type="submission" date="2018-05" db="EMBL/GenBank/DDBJ databases">
        <title>A metagenomic window into the 2 km-deep terrestrial subsurface aquifer revealed taxonomically and functionally diverse microbial community comprising novel uncultured bacterial lineages.</title>
        <authorList>
            <person name="Kadnikov V.V."/>
            <person name="Mardanov A.V."/>
            <person name="Beletsky A.V."/>
            <person name="Banks D."/>
            <person name="Pimenov N.V."/>
            <person name="Frank Y.A."/>
            <person name="Karnachuk O.V."/>
            <person name="Ravin N.V."/>
        </authorList>
    </citation>
    <scope>NUCLEOTIDE SEQUENCE [LARGE SCALE GENOMIC DNA]</scope>
    <source>
        <strain evidence="5">BY5</strain>
    </source>
</reference>
<dbReference type="SUPFAM" id="SSF52129">
    <property type="entry name" value="Caspase-like"/>
    <property type="match status" value="1"/>
</dbReference>
<dbReference type="InterPro" id="IPR038490">
    <property type="entry name" value="Gingipain_propep_sf"/>
</dbReference>
<dbReference type="Gene3D" id="3.40.50.1460">
    <property type="match status" value="1"/>
</dbReference>
<gene>
    <name evidence="5" type="ORF">OZSIB_4324</name>
</gene>
<organism evidence="5 6">
    <name type="scientific">Candidatus Ozemobacter sibiricus</name>
    <dbReference type="NCBI Taxonomy" id="2268124"/>
    <lineage>
        <taxon>Bacteria</taxon>
        <taxon>Candidatus Ozemobacteria</taxon>
        <taxon>Candidatus Ozemobacterales</taxon>
        <taxon>Candidatus Ozemobacteraceae</taxon>
        <taxon>Candidatus Ozemobacter</taxon>
    </lineage>
</organism>
<dbReference type="Pfam" id="PF01364">
    <property type="entry name" value="Peptidase_C25"/>
    <property type="match status" value="1"/>
</dbReference>
<sequence length="604" mass="66240">MRNFCLLLTVFVLLGGGAWAAEIQLSGARNNGLAIVADTLDASGNGAIRVNCSLSTLYYYDAQTPKGTFTVLYAPDFYFGGEYGAPQLPVITKLVQIPFGAKVQAVVKSFEAKEYQLADHGINQRLFPRQPSAPKDGSEVPFVYQPAAYTHKGYTGLPMASFKEIGVMRHMRLGLLTVAPIKYDAVANKIEVYNNLEIELVVTDADMAATRAEHAAHWSPAFAPIEEMVVVPQALKFGKNNAPQGYVIVADPAFKEAIAPFAAWKAQKGFNVKVVTTEQFGAGAAMTENLKTYLHGLYNNPTADFPAPSYVLFVGDHEQIPAFKGKTGSHITELYYVAVTPGDFLPEMLTGRFSAQNLEQLLPQIEKTMEYEKGQFADPSFLKKSVLIAGWDASWAKSHGWPHINYATKYYFNKDKGFEKVDAYLSSGSHQNETAIYNNIAEGVAYVNYTAHGSQTSWADPALTIPQVQKLGNKGKYPLVVGNCCLTSKFEVPTCFAEAWLRTKDAGAIGYIGGTNSTYWDEDIWWGIGLHSIVKPNDQGIPPAIEKTGRGAIDSLFEAKPISNGAFFVVGNLAVESSTSSRKQYYWEVYHLMGDPSLVTRLVK</sequence>
<name>A0A367ZNE1_9BACT</name>
<accession>A0A367ZNE1</accession>
<dbReference type="Gene3D" id="2.60.40.3800">
    <property type="match status" value="1"/>
</dbReference>
<dbReference type="InterPro" id="IPR012600">
    <property type="entry name" value="Propeptide_C25"/>
</dbReference>
<dbReference type="Gene3D" id="3.40.50.10390">
    <property type="entry name" value="Gingipain r, domain 1"/>
    <property type="match status" value="1"/>
</dbReference>
<dbReference type="InterPro" id="IPR029031">
    <property type="entry name" value="Gingipain_N_sf"/>
</dbReference>
<proteinExistence type="predicted"/>
<comment type="caution">
    <text evidence="5">The sequence shown here is derived from an EMBL/GenBank/DDBJ whole genome shotgun (WGS) entry which is preliminary data.</text>
</comment>
<feature type="chain" id="PRO_5016578852" evidence="2">
    <location>
        <begin position="21"/>
        <end position="604"/>
    </location>
</feature>
<feature type="domain" description="Gingipain" evidence="3">
    <location>
        <begin position="246"/>
        <end position="598"/>
    </location>
</feature>
<feature type="signal peptide" evidence="2">
    <location>
        <begin position="1"/>
        <end position="20"/>
    </location>
</feature>
<dbReference type="InterPro" id="IPR001769">
    <property type="entry name" value="Gingipain"/>
</dbReference>
<dbReference type="GO" id="GO:0004197">
    <property type="term" value="F:cysteine-type endopeptidase activity"/>
    <property type="evidence" value="ECO:0007669"/>
    <property type="project" value="InterPro"/>
</dbReference>
<dbReference type="InterPro" id="IPR029030">
    <property type="entry name" value="Caspase-like_dom_sf"/>
</dbReference>
<evidence type="ECO:0000313" key="6">
    <source>
        <dbReference type="Proteomes" id="UP000252355"/>
    </source>
</evidence>
<evidence type="ECO:0000256" key="1">
    <source>
        <dbReference type="ARBA" id="ARBA00022729"/>
    </source>
</evidence>
<evidence type="ECO:0000256" key="2">
    <source>
        <dbReference type="SAM" id="SignalP"/>
    </source>
</evidence>
<dbReference type="Proteomes" id="UP000252355">
    <property type="component" value="Unassembled WGS sequence"/>
</dbReference>
<protein>
    <submittedName>
        <fullName evidence="5">Arginine-specific cysteine proteinase</fullName>
    </submittedName>
</protein>
<dbReference type="AlphaFoldDB" id="A0A367ZNE1"/>